<evidence type="ECO:0000256" key="11">
    <source>
        <dbReference type="PIRSR" id="PIRSR605959-2"/>
    </source>
</evidence>
<evidence type="ECO:0000313" key="18">
    <source>
        <dbReference type="Proteomes" id="UP001303473"/>
    </source>
</evidence>
<evidence type="ECO:0000256" key="1">
    <source>
        <dbReference type="ARBA" id="ARBA00004782"/>
    </source>
</evidence>
<comment type="cofactor">
    <cofactor evidence="13">
        <name>Mg(2+)</name>
        <dbReference type="ChEBI" id="CHEBI:18420"/>
    </cofactor>
    <cofactor evidence="13">
        <name>Ca(2+)</name>
        <dbReference type="ChEBI" id="CHEBI:29108"/>
    </cofactor>
</comment>
<keyword evidence="6 12" id="KW-0106">Calcium</keyword>
<dbReference type="PANTHER" id="PTHR43069:SF2">
    <property type="entry name" value="FUMARYLACETOACETASE"/>
    <property type="match status" value="1"/>
</dbReference>
<evidence type="ECO:0000256" key="3">
    <source>
        <dbReference type="ARBA" id="ARBA00012094"/>
    </source>
</evidence>
<feature type="compositionally biased region" description="Basic and acidic residues" evidence="14">
    <location>
        <begin position="437"/>
        <end position="449"/>
    </location>
</feature>
<comment type="caution">
    <text evidence="17">The sequence shown here is derived from an EMBL/GenBank/DDBJ whole genome shotgun (WGS) entry which is preliminary data.</text>
</comment>
<dbReference type="GO" id="GO:0046872">
    <property type="term" value="F:metal ion binding"/>
    <property type="evidence" value="ECO:0007669"/>
    <property type="project" value="UniProtKB-UniRule"/>
</dbReference>
<evidence type="ECO:0000256" key="2">
    <source>
        <dbReference type="ARBA" id="ARBA00010211"/>
    </source>
</evidence>
<keyword evidence="18" id="KW-1185">Reference proteome</keyword>
<feature type="binding site" evidence="12">
    <location>
        <position position="290"/>
    </location>
    <ligand>
        <name>Mg(2+)</name>
        <dbReference type="ChEBI" id="CHEBI:18420"/>
    </ligand>
</feature>
<dbReference type="Proteomes" id="UP001303473">
    <property type="component" value="Unassembled WGS sequence"/>
</dbReference>
<proteinExistence type="inferred from homology"/>
<comment type="catalytic activity">
    <reaction evidence="13">
        <text>4-fumarylacetoacetate + H2O = acetoacetate + fumarate + H(+)</text>
        <dbReference type="Rhea" id="RHEA:10244"/>
        <dbReference type="ChEBI" id="CHEBI:13705"/>
        <dbReference type="ChEBI" id="CHEBI:15377"/>
        <dbReference type="ChEBI" id="CHEBI:15378"/>
        <dbReference type="ChEBI" id="CHEBI:18034"/>
        <dbReference type="ChEBI" id="CHEBI:29806"/>
        <dbReference type="EC" id="3.7.1.2"/>
    </reaction>
</comment>
<evidence type="ECO:0000256" key="7">
    <source>
        <dbReference type="ARBA" id="ARBA00022842"/>
    </source>
</evidence>
<dbReference type="SUPFAM" id="SSF56529">
    <property type="entry name" value="FAH"/>
    <property type="match status" value="1"/>
</dbReference>
<dbReference type="Pfam" id="PF01557">
    <property type="entry name" value="FAA_hydrolase"/>
    <property type="match status" value="1"/>
</dbReference>
<dbReference type="GO" id="GO:0004334">
    <property type="term" value="F:fumarylacetoacetase activity"/>
    <property type="evidence" value="ECO:0007669"/>
    <property type="project" value="UniProtKB-UniRule"/>
</dbReference>
<dbReference type="EC" id="3.7.1.2" evidence="3 13"/>
<feature type="region of interest" description="Disordered" evidence="14">
    <location>
        <begin position="424"/>
        <end position="459"/>
    </location>
</feature>
<evidence type="ECO:0000256" key="12">
    <source>
        <dbReference type="PIRSR" id="PIRSR605959-3"/>
    </source>
</evidence>
<feature type="binding site" evidence="12">
    <location>
        <position position="314"/>
    </location>
    <ligand>
        <name>Mg(2+)</name>
        <dbReference type="ChEBI" id="CHEBI:18420"/>
    </ligand>
</feature>
<dbReference type="AlphaFoldDB" id="A0AAN6S132"/>
<feature type="binding site" evidence="11">
    <location>
        <position position="185"/>
    </location>
    <ligand>
        <name>substrate</name>
    </ligand>
</feature>
<keyword evidence="4 12" id="KW-0479">Metal-binding</keyword>
<keyword evidence="8 13" id="KW-0828">Tyrosine catabolism</keyword>
<feature type="binding site" evidence="12">
    <location>
        <position position="256"/>
    </location>
    <ligand>
        <name>Ca(2+)</name>
        <dbReference type="ChEBI" id="CHEBI:29108"/>
    </ligand>
</feature>
<name>A0AAN6S132_9PEZI</name>
<evidence type="ECO:0000256" key="13">
    <source>
        <dbReference type="RuleBase" id="RU366008"/>
    </source>
</evidence>
<comment type="pathway">
    <text evidence="1 13">Amino-acid degradation; L-phenylalanine degradation; acetoacetate and fumarate from L-phenylalanine: step 6/6.</text>
</comment>
<reference evidence="18" key="1">
    <citation type="journal article" date="2023" name="Mol. Phylogenet. Evol.">
        <title>Genome-scale phylogeny and comparative genomics of the fungal order Sordariales.</title>
        <authorList>
            <person name="Hensen N."/>
            <person name="Bonometti L."/>
            <person name="Westerberg I."/>
            <person name="Brannstrom I.O."/>
            <person name="Guillou S."/>
            <person name="Cros-Aarteil S."/>
            <person name="Calhoun S."/>
            <person name="Haridas S."/>
            <person name="Kuo A."/>
            <person name="Mondo S."/>
            <person name="Pangilinan J."/>
            <person name="Riley R."/>
            <person name="LaButti K."/>
            <person name="Andreopoulos B."/>
            <person name="Lipzen A."/>
            <person name="Chen C."/>
            <person name="Yan M."/>
            <person name="Daum C."/>
            <person name="Ng V."/>
            <person name="Clum A."/>
            <person name="Steindorff A."/>
            <person name="Ohm R.A."/>
            <person name="Martin F."/>
            <person name="Silar P."/>
            <person name="Natvig D.O."/>
            <person name="Lalanne C."/>
            <person name="Gautier V."/>
            <person name="Ament-Velasquez S.L."/>
            <person name="Kruys A."/>
            <person name="Hutchinson M.I."/>
            <person name="Powell A.J."/>
            <person name="Barry K."/>
            <person name="Miller A.N."/>
            <person name="Grigoriev I.V."/>
            <person name="Debuchy R."/>
            <person name="Gladieux P."/>
            <person name="Hiltunen Thoren M."/>
            <person name="Johannesson H."/>
        </authorList>
    </citation>
    <scope>NUCLEOTIDE SEQUENCE [LARGE SCALE GENOMIC DNA]</scope>
    <source>
        <strain evidence="18">CBS 340.73</strain>
    </source>
</reference>
<protein>
    <recommendedName>
        <fullName evidence="3 13">Fumarylacetoacetase</fullName>
        <ecNumber evidence="3 13">3.7.1.2</ecNumber>
    </recommendedName>
    <alternativeName>
        <fullName evidence="13">Fumarylacetoacetate hydrolase</fullName>
    </alternativeName>
</protein>
<feature type="binding site" evidence="11">
    <location>
        <position position="199"/>
    </location>
    <ligand>
        <name>substrate</name>
    </ligand>
</feature>
<dbReference type="SUPFAM" id="SSF63433">
    <property type="entry name" value="Fumarylacetoacetate hydrolase, FAH, N-terminal domain"/>
    <property type="match status" value="1"/>
</dbReference>
<dbReference type="GO" id="GO:0006559">
    <property type="term" value="P:L-phenylalanine catabolic process"/>
    <property type="evidence" value="ECO:0007669"/>
    <property type="project" value="UniProtKB-UniRule"/>
</dbReference>
<dbReference type="GO" id="GO:0006572">
    <property type="term" value="P:L-tyrosine catabolic process"/>
    <property type="evidence" value="ECO:0007669"/>
    <property type="project" value="UniProtKB-UniRule"/>
</dbReference>
<feature type="domain" description="Fumarylacetoacetase-like C-terminal" evidence="15">
    <location>
        <begin position="183"/>
        <end position="371"/>
    </location>
</feature>
<feature type="binding site" evidence="12">
    <location>
        <position position="183"/>
    </location>
    <ligand>
        <name>Ca(2+)</name>
        <dbReference type="ChEBI" id="CHEBI:29108"/>
    </ligand>
</feature>
<dbReference type="GO" id="GO:1902000">
    <property type="term" value="P:homogentisate catabolic process"/>
    <property type="evidence" value="ECO:0007669"/>
    <property type="project" value="TreeGrafter"/>
</dbReference>
<organism evidence="17 18">
    <name type="scientific">Diplogelasinospora grovesii</name>
    <dbReference type="NCBI Taxonomy" id="303347"/>
    <lineage>
        <taxon>Eukaryota</taxon>
        <taxon>Fungi</taxon>
        <taxon>Dikarya</taxon>
        <taxon>Ascomycota</taxon>
        <taxon>Pezizomycotina</taxon>
        <taxon>Sordariomycetes</taxon>
        <taxon>Sordariomycetidae</taxon>
        <taxon>Sordariales</taxon>
        <taxon>Diplogelasinosporaceae</taxon>
        <taxon>Diplogelasinospora</taxon>
    </lineage>
</organism>
<dbReference type="PANTHER" id="PTHR43069">
    <property type="entry name" value="FUMARYLACETOACETASE"/>
    <property type="match status" value="1"/>
</dbReference>
<dbReference type="InterPro" id="IPR036663">
    <property type="entry name" value="Fumarylacetoacetase_C_sf"/>
</dbReference>
<feature type="binding site" evidence="11">
    <location>
        <position position="301"/>
    </location>
    <ligand>
        <name>substrate</name>
    </ligand>
</feature>
<dbReference type="Gene3D" id="2.30.30.230">
    <property type="entry name" value="Fumarylacetoacetase, N-terminal domain"/>
    <property type="match status" value="1"/>
</dbReference>
<feature type="binding site" evidence="12">
    <location>
        <position position="258"/>
    </location>
    <ligand>
        <name>Ca(2+)</name>
        <dbReference type="ChEBI" id="CHEBI:29108"/>
    </ligand>
</feature>
<keyword evidence="5 13" id="KW-0378">Hydrolase</keyword>
<dbReference type="Pfam" id="PF09298">
    <property type="entry name" value="FAA_hydrolase_N"/>
    <property type="match status" value="1"/>
</dbReference>
<dbReference type="InterPro" id="IPR005959">
    <property type="entry name" value="Fumarylacetoacetase"/>
</dbReference>
<feature type="domain" description="Fumarylacetoacetase N-terminal" evidence="16">
    <location>
        <begin position="64"/>
        <end position="175"/>
    </location>
</feature>
<dbReference type="EMBL" id="MU853879">
    <property type="protein sequence ID" value="KAK3936574.1"/>
    <property type="molecule type" value="Genomic_DNA"/>
</dbReference>
<gene>
    <name evidence="17" type="ORF">QBC46DRAFT_394727</name>
</gene>
<dbReference type="Gene3D" id="3.90.850.10">
    <property type="entry name" value="Fumarylacetoacetase-like, C-terminal domain"/>
    <property type="match status" value="1"/>
</dbReference>
<feature type="binding site" evidence="11">
    <location>
        <position position="297"/>
    </location>
    <ligand>
        <name>substrate</name>
    </ligand>
</feature>
<evidence type="ECO:0000256" key="5">
    <source>
        <dbReference type="ARBA" id="ARBA00022801"/>
    </source>
</evidence>
<evidence type="ECO:0000256" key="10">
    <source>
        <dbReference type="PIRSR" id="PIRSR605959-1"/>
    </source>
</evidence>
<evidence type="ECO:0000256" key="6">
    <source>
        <dbReference type="ARBA" id="ARBA00022837"/>
    </source>
</evidence>
<evidence type="ECO:0000259" key="15">
    <source>
        <dbReference type="Pfam" id="PF01557"/>
    </source>
</evidence>
<evidence type="ECO:0000256" key="14">
    <source>
        <dbReference type="SAM" id="MobiDB-lite"/>
    </source>
</evidence>
<comment type="similarity">
    <text evidence="2 13">Belongs to the FAH family.</text>
</comment>
<dbReference type="InterPro" id="IPR011234">
    <property type="entry name" value="Fumarylacetoacetase-like_C"/>
</dbReference>
<keyword evidence="9 13" id="KW-0585">Phenylalanine catabolism</keyword>
<evidence type="ECO:0000313" key="17">
    <source>
        <dbReference type="EMBL" id="KAK3936574.1"/>
    </source>
</evidence>
<accession>A0AAN6S132</accession>
<evidence type="ECO:0000256" key="8">
    <source>
        <dbReference type="ARBA" id="ARBA00022878"/>
    </source>
</evidence>
<dbReference type="NCBIfam" id="TIGR01266">
    <property type="entry name" value="fum_ac_acetase"/>
    <property type="match status" value="1"/>
</dbReference>
<dbReference type="InterPro" id="IPR015377">
    <property type="entry name" value="Fumarylacetoacetase_N"/>
</dbReference>
<evidence type="ECO:0000256" key="9">
    <source>
        <dbReference type="ARBA" id="ARBA00023232"/>
    </source>
</evidence>
<evidence type="ECO:0000259" key="16">
    <source>
        <dbReference type="Pfam" id="PF09298"/>
    </source>
</evidence>
<keyword evidence="7 12" id="KW-0460">Magnesium</keyword>
<dbReference type="InterPro" id="IPR036462">
    <property type="entry name" value="Fumarylacetoacetase_N_sf"/>
</dbReference>
<feature type="compositionally biased region" description="Basic residues" evidence="14">
    <location>
        <begin position="424"/>
        <end position="436"/>
    </location>
</feature>
<feature type="compositionally biased region" description="Basic residues" evidence="14">
    <location>
        <begin position="450"/>
        <end position="459"/>
    </location>
</feature>
<sequence length="459" mass="51406">MTWHDIGCPVQDRISWWDTPSSRTTGFSQNASTERVVPVTDLENHKMMTSWVPGVDPNSDFSLANIPFGIISVEDDPRDQRAAVAIGTYVLDLGAISAHPDFLTIFPCLSEFSDVFTNHILNPFATLGRQVHRECRAAIQDLLSTETRHPEFLRDNAQLRQEALLPQSAVVMHLPMEINDYTDFYAGYHHAHAVGALFRGPGRELQPNYTHLPVAYTGRKSSVVVTGASIRRPRGQILFKGSTAPTVALTRCLDFELELGCFMAKHNQRGTAVKVDDAEDKIFGYVLLNDWSARDIQQWEYVPLGPFNGKNFATTISPWVVLADALEPFRTTPIENKTPLQEYLKQSRKDSVFDIQLEVELTSRCPPAPGDRCIGGANGSSARGRHHDALQNKLQTPDVVVPADDCPSHARRLYVGVWRSAGVRHHQRAERRRARQSSRDDGGRQERSASPRRQHTCLP</sequence>
<feature type="binding site" evidence="12">
    <location>
        <position position="290"/>
    </location>
    <ligand>
        <name>Ca(2+)</name>
        <dbReference type="ChEBI" id="CHEBI:29108"/>
    </ligand>
</feature>
<feature type="binding site" evidence="12">
    <location>
        <position position="310"/>
    </location>
    <ligand>
        <name>Mg(2+)</name>
        <dbReference type="ChEBI" id="CHEBI:18420"/>
    </ligand>
</feature>
<feature type="active site" description="Proton acceptor" evidence="10">
    <location>
        <position position="190"/>
    </location>
</feature>
<evidence type="ECO:0000256" key="4">
    <source>
        <dbReference type="ARBA" id="ARBA00022723"/>
    </source>
</evidence>